<dbReference type="GO" id="GO:0006397">
    <property type="term" value="P:mRNA processing"/>
    <property type="evidence" value="ECO:0007669"/>
    <property type="project" value="UniProtKB-KW"/>
</dbReference>
<dbReference type="FunFam" id="3.30.70.330:FF:000097">
    <property type="entry name" value="U2 snRNP auxiliary factor large subunit"/>
    <property type="match status" value="1"/>
</dbReference>
<sequence>MTEVDQHPQQSEQLQEMETNLEDVAKAYLEVRQRKEGPLAPPLDAKIAAMLPKDMALNSDEKDKDKEKEKDKEVDKKDRSRDRSRDKSKSRDRERRRRTKSRSKDRDRRKSRSRERRHHHRDRSRSRSRKERTPEKPKKKYKFWDVPPVGYEHLTPKEYKELQAAGQIPRNNVQSAVPVVGPSVTCQSRRLYVGNIPFGCSEDAMLDFFNQQMHLCGLAQAPGNPVLACQMNLDKNFAFIEFRSIDETTAGMAFDGINFMGQQLKIRRPRDYQPMSTSYDLGNMMVSNIVPDSPHKIFIGGLPSYLNAEQWQSVTRCALFALLFVIQLSRIMEKLLQHIIQAITPAFPIFRVEVKELLSSFGQLKAFNLVTEQSTGVSKGYAFAEYLDPSLTDQAIAGLNGMQLGDKNLVVQLSCANARNNVAQNTFPQIQVAGIDLSHGAGPPTEVLCLMNMVTEDELKDDEEYEDILEDIREECAKYGIVKSLEIPRSVPGVDVTGVGKVFVEFNSKQECQKAQAALTGRKFANRTVVTSYYDPDMYHRRQMMFTKF</sequence>
<dbReference type="GO" id="GO:0008380">
    <property type="term" value="P:RNA splicing"/>
    <property type="evidence" value="ECO:0007669"/>
    <property type="project" value="UniProtKB-KW"/>
</dbReference>
<feature type="domain" description="RRM" evidence="6">
    <location>
        <begin position="446"/>
        <end position="536"/>
    </location>
</feature>
<dbReference type="InterPro" id="IPR035979">
    <property type="entry name" value="RBD_domain_sf"/>
</dbReference>
<dbReference type="SMART" id="SM00360">
    <property type="entry name" value="RRM"/>
    <property type="match status" value="3"/>
</dbReference>
<feature type="compositionally biased region" description="Basic and acidic residues" evidence="5">
    <location>
        <begin position="59"/>
        <end position="93"/>
    </location>
</feature>
<dbReference type="PANTHER" id="PTHR23139">
    <property type="entry name" value="RNA-BINDING PROTEIN"/>
    <property type="match status" value="1"/>
</dbReference>
<name>A0A1I8EXQ1_WUCBA</name>
<feature type="region of interest" description="Disordered" evidence="5">
    <location>
        <begin position="33"/>
        <end position="141"/>
    </location>
</feature>
<dbReference type="Gene3D" id="3.30.70.330">
    <property type="match status" value="3"/>
</dbReference>
<evidence type="ECO:0000256" key="2">
    <source>
        <dbReference type="ARBA" id="ARBA00022884"/>
    </source>
</evidence>
<feature type="domain" description="RRM" evidence="6">
    <location>
        <begin position="189"/>
        <end position="271"/>
    </location>
</feature>
<dbReference type="PROSITE" id="PS50102">
    <property type="entry name" value="RRM"/>
    <property type="match status" value="3"/>
</dbReference>
<keyword evidence="3" id="KW-0508">mRNA splicing</keyword>
<protein>
    <recommendedName>
        <fullName evidence="6">RRM domain-containing protein</fullName>
    </recommendedName>
</protein>
<dbReference type="GO" id="GO:0003723">
    <property type="term" value="F:RNA binding"/>
    <property type="evidence" value="ECO:0007669"/>
    <property type="project" value="UniProtKB-UniRule"/>
</dbReference>
<feature type="compositionally biased region" description="Basic residues" evidence="5">
    <location>
        <begin position="109"/>
        <end position="130"/>
    </location>
</feature>
<keyword evidence="2 4" id="KW-0694">RNA-binding</keyword>
<organism evidence="7">
    <name type="scientific">Wuchereria bancrofti</name>
    <dbReference type="NCBI Taxonomy" id="6293"/>
    <lineage>
        <taxon>Eukaryota</taxon>
        <taxon>Metazoa</taxon>
        <taxon>Ecdysozoa</taxon>
        <taxon>Nematoda</taxon>
        <taxon>Chromadorea</taxon>
        <taxon>Rhabditida</taxon>
        <taxon>Spirurina</taxon>
        <taxon>Spiruromorpha</taxon>
        <taxon>Filarioidea</taxon>
        <taxon>Onchocercidae</taxon>
        <taxon>Wuchereria</taxon>
    </lineage>
</organism>
<feature type="domain" description="RRM" evidence="6">
    <location>
        <begin position="295"/>
        <end position="416"/>
    </location>
</feature>
<evidence type="ECO:0000259" key="6">
    <source>
        <dbReference type="PROSITE" id="PS50102"/>
    </source>
</evidence>
<dbReference type="Pfam" id="PF00076">
    <property type="entry name" value="RRM_1"/>
    <property type="match status" value="2"/>
</dbReference>
<dbReference type="STRING" id="6293.A0A1I8EXQ1"/>
<dbReference type="InterPro" id="IPR012677">
    <property type="entry name" value="Nucleotide-bd_a/b_plait_sf"/>
</dbReference>
<dbReference type="SUPFAM" id="SSF54928">
    <property type="entry name" value="RNA-binding domain, RBD"/>
    <property type="match status" value="3"/>
</dbReference>
<dbReference type="WBParaSite" id="maker-PairedContig_6020-snap-gene-0.10-mRNA-1">
    <property type="protein sequence ID" value="maker-PairedContig_6020-snap-gene-0.10-mRNA-1"/>
    <property type="gene ID" value="maker-PairedContig_6020-snap-gene-0.10"/>
</dbReference>
<dbReference type="CDD" id="cd12232">
    <property type="entry name" value="RRM3_U2AF65"/>
    <property type="match status" value="1"/>
</dbReference>
<dbReference type="CDD" id="cd12230">
    <property type="entry name" value="RRM1_U2AF65"/>
    <property type="match status" value="1"/>
</dbReference>
<evidence type="ECO:0000256" key="5">
    <source>
        <dbReference type="SAM" id="MobiDB-lite"/>
    </source>
</evidence>
<dbReference type="InterPro" id="IPR000504">
    <property type="entry name" value="RRM_dom"/>
</dbReference>
<dbReference type="AlphaFoldDB" id="A0A1I8EXQ1"/>
<dbReference type="CDD" id="cd12231">
    <property type="entry name" value="RRM2_U2AF65"/>
    <property type="match status" value="1"/>
</dbReference>
<proteinExistence type="predicted"/>
<accession>A0A1I8EXQ1</accession>
<evidence type="ECO:0000256" key="3">
    <source>
        <dbReference type="ARBA" id="ARBA00023187"/>
    </source>
</evidence>
<evidence type="ECO:0000256" key="4">
    <source>
        <dbReference type="PROSITE-ProRule" id="PRU00176"/>
    </source>
</evidence>
<evidence type="ECO:0000256" key="1">
    <source>
        <dbReference type="ARBA" id="ARBA00022664"/>
    </source>
</evidence>
<reference evidence="7" key="1">
    <citation type="submission" date="2016-11" db="UniProtKB">
        <authorList>
            <consortium name="WormBaseParasite"/>
        </authorList>
    </citation>
    <scope>IDENTIFICATION</scope>
    <source>
        <strain evidence="7">pt0022</strain>
    </source>
</reference>
<evidence type="ECO:0000313" key="7">
    <source>
        <dbReference type="WBParaSite" id="maker-PairedContig_6020-snap-gene-0.10-mRNA-1"/>
    </source>
</evidence>
<keyword evidence="1" id="KW-0507">mRNA processing</keyword>